<name>A0A6J5S3I4_9CAUD</name>
<reference evidence="1" key="1">
    <citation type="submission" date="2020-05" db="EMBL/GenBank/DDBJ databases">
        <authorList>
            <person name="Chiriac C."/>
            <person name="Salcher M."/>
            <person name="Ghai R."/>
            <person name="Kavagutti S V."/>
        </authorList>
    </citation>
    <scope>NUCLEOTIDE SEQUENCE</scope>
</reference>
<dbReference type="EMBL" id="LR797491">
    <property type="protein sequence ID" value="CAB4220802.1"/>
    <property type="molecule type" value="Genomic_DNA"/>
</dbReference>
<proteinExistence type="predicted"/>
<sequence length="310" mass="31490">MSTADTNNIGIKLQAAGENLNTWGDPNLNNDLIVLSSLASGWNAEAIAGSVTVSETNYSTTNATGYATKKFTAGGVAAAFNYVLPGRAKLFTAWNATGYAQTFKLAATSGFALPTGRIAVIGTDGSTDVSNMTPNYGGVASPTSGSLDIPAWSAVETAIATAGLPATAGTVLVSGTDKTAGYVGVKSTVAAAATNVTVTASTTNPAGNEIKVWTVGVGSLALALQAEQTAGFTAVAGRIYPCKFSTSQNITMPAAASQGDTVGFDMYGTGLTTWLLNGLKYYGATNNPATPTNGVQIYRYTNAATGWIDL</sequence>
<protein>
    <submittedName>
        <fullName evidence="1">Uncharacterized protein</fullName>
    </submittedName>
</protein>
<evidence type="ECO:0000313" key="2">
    <source>
        <dbReference type="EMBL" id="CAB4220802.1"/>
    </source>
</evidence>
<gene>
    <name evidence="1" type="ORF">UFOVP1376_23</name>
    <name evidence="2" type="ORF">UFOVP1623_40</name>
</gene>
<organism evidence="1">
    <name type="scientific">uncultured Caudovirales phage</name>
    <dbReference type="NCBI Taxonomy" id="2100421"/>
    <lineage>
        <taxon>Viruses</taxon>
        <taxon>Duplodnaviria</taxon>
        <taxon>Heunggongvirae</taxon>
        <taxon>Uroviricota</taxon>
        <taxon>Caudoviricetes</taxon>
        <taxon>Peduoviridae</taxon>
        <taxon>Maltschvirus</taxon>
        <taxon>Maltschvirus maltsch</taxon>
    </lineage>
</organism>
<accession>A0A6J5S3I4</accession>
<evidence type="ECO:0000313" key="1">
    <source>
        <dbReference type="EMBL" id="CAB4202549.1"/>
    </source>
</evidence>
<dbReference type="EMBL" id="LR797312">
    <property type="protein sequence ID" value="CAB4202549.1"/>
    <property type="molecule type" value="Genomic_DNA"/>
</dbReference>